<dbReference type="GeneID" id="8771286"/>
<feature type="transmembrane region" description="Helical" evidence="9">
    <location>
        <begin position="165"/>
        <end position="185"/>
    </location>
</feature>
<evidence type="ECO:0000256" key="2">
    <source>
        <dbReference type="ARBA" id="ARBA00022448"/>
    </source>
</evidence>
<dbReference type="OrthoDB" id="121502at2157"/>
<evidence type="ECO:0000256" key="9">
    <source>
        <dbReference type="SAM" id="Phobius"/>
    </source>
</evidence>
<dbReference type="HOGENOM" id="CLU_000604_84_3_2"/>
<dbReference type="RefSeq" id="WP_012956425.1">
    <property type="nucleotide sequence ID" value="NC_013790.1"/>
</dbReference>
<dbReference type="PROSITE" id="PS00211">
    <property type="entry name" value="ABC_TRANSPORTER_1"/>
    <property type="match status" value="1"/>
</dbReference>
<dbReference type="PATRIC" id="fig|634498.28.peg.1628"/>
<keyword evidence="4 9" id="KW-0812">Transmembrane</keyword>
<feature type="domain" description="ABC transmembrane type-1" evidence="11">
    <location>
        <begin position="26"/>
        <end position="308"/>
    </location>
</feature>
<evidence type="ECO:0000313" key="13">
    <source>
        <dbReference type="Proteomes" id="UP000008680"/>
    </source>
</evidence>
<dbReference type="InterPro" id="IPR039421">
    <property type="entry name" value="Type_1_exporter"/>
</dbReference>
<dbReference type="Pfam" id="PF00005">
    <property type="entry name" value="ABC_tran"/>
    <property type="match status" value="1"/>
</dbReference>
<dbReference type="GO" id="GO:0005524">
    <property type="term" value="F:ATP binding"/>
    <property type="evidence" value="ECO:0007669"/>
    <property type="project" value="UniProtKB-KW"/>
</dbReference>
<evidence type="ECO:0000256" key="3">
    <source>
        <dbReference type="ARBA" id="ARBA00022475"/>
    </source>
</evidence>
<keyword evidence="6 12" id="KW-0067">ATP-binding</keyword>
<evidence type="ECO:0000256" key="8">
    <source>
        <dbReference type="ARBA" id="ARBA00023136"/>
    </source>
</evidence>
<feature type="transmembrane region" description="Helical" evidence="9">
    <location>
        <begin position="21"/>
        <end position="42"/>
    </location>
</feature>
<dbReference type="GO" id="GO:0015421">
    <property type="term" value="F:ABC-type oligopeptide transporter activity"/>
    <property type="evidence" value="ECO:0007669"/>
    <property type="project" value="TreeGrafter"/>
</dbReference>
<comment type="subcellular location">
    <subcellularLocation>
        <location evidence="1">Cell membrane</location>
        <topology evidence="1">Multi-pass membrane protein</topology>
    </subcellularLocation>
</comment>
<dbReference type="eggNOG" id="arCOG02841">
    <property type="taxonomic scope" value="Archaea"/>
</dbReference>
<feature type="transmembrane region" description="Helical" evidence="9">
    <location>
        <begin position="135"/>
        <end position="159"/>
    </location>
</feature>
<gene>
    <name evidence="12" type="ordered locus">mru_1627</name>
</gene>
<dbReference type="PROSITE" id="PS50929">
    <property type="entry name" value="ABC_TM1F"/>
    <property type="match status" value="1"/>
</dbReference>
<keyword evidence="5" id="KW-0547">Nucleotide-binding</keyword>
<evidence type="ECO:0000256" key="7">
    <source>
        <dbReference type="ARBA" id="ARBA00022989"/>
    </source>
</evidence>
<dbReference type="InterPro" id="IPR011527">
    <property type="entry name" value="ABC1_TM_dom"/>
</dbReference>
<feature type="transmembrane region" description="Helical" evidence="9">
    <location>
        <begin position="282"/>
        <end position="306"/>
    </location>
</feature>
<dbReference type="PANTHER" id="PTHR43394">
    <property type="entry name" value="ATP-DEPENDENT PERMEASE MDL1, MITOCHONDRIAL"/>
    <property type="match status" value="1"/>
</dbReference>
<keyword evidence="8 9" id="KW-0472">Membrane</keyword>
<dbReference type="InterPro" id="IPR027417">
    <property type="entry name" value="P-loop_NTPase"/>
</dbReference>
<dbReference type="Gene3D" id="3.40.50.300">
    <property type="entry name" value="P-loop containing nucleotide triphosphate hydrolases"/>
    <property type="match status" value="1"/>
</dbReference>
<organism evidence="12 13">
    <name type="scientific">Methanobrevibacter ruminantium (strain ATCC 35063 / DSM 1093 / JCM 13430 / OCM 146 / M1)</name>
    <name type="common">Methanobacterium ruminantium</name>
    <dbReference type="NCBI Taxonomy" id="634498"/>
    <lineage>
        <taxon>Archaea</taxon>
        <taxon>Methanobacteriati</taxon>
        <taxon>Methanobacteriota</taxon>
        <taxon>Methanomada group</taxon>
        <taxon>Methanobacteria</taxon>
        <taxon>Methanobacteriales</taxon>
        <taxon>Methanobacteriaceae</taxon>
        <taxon>Methanobrevibacter</taxon>
    </lineage>
</organism>
<evidence type="ECO:0000256" key="4">
    <source>
        <dbReference type="ARBA" id="ARBA00022692"/>
    </source>
</evidence>
<dbReference type="Pfam" id="PF00664">
    <property type="entry name" value="ABC_membrane"/>
    <property type="match status" value="1"/>
</dbReference>
<sequence>MKNIRQTLSTIGKMLSPLKKSIPSIFLIFIFLLIDVYCNLTLPSYTADIVDVGIQNTDFNYIISVGTMMMTMVLIGVLATIALSYFSSKVSAAYGRDLREISYEKILKFSNFELNKISRSSLITRNTNDVYQIQIFLGLLFTTILFAPILGIGSIIKAMELGTDLLWIIVVTFASVAILLGIIFIRTVPYFKVMQELIDKINQTSREILMGMPVIKAFIRQDYEEERFEKTNEEFKEVNLHVFKTLFLMIPAMTMILNVMIVLILYFGAYDAINGKILTGTIIAFIQYSTQIVISFLMLGGFTIMIPRILVSGRRVGEVLNTEISISDGPIDKIDENPTIEFKNVGYSYPGSEKETLKDISFKLEKGKTTAIIGGTGSGKSTILNLIPRLQDVTEGQILVNDKNIKEYKLSTLRERISYTPQKAILFQGTVRSNMQVGKEDATDEEIEKALNIAQVDFIESLDDEVTQGASNFSGGQKQRLSIARSIMDKRDFYLFDDCFSALDMNTEAKVKENLKDLKESSSILIISQRISTIMDADEIIVLDEGKIIDKGGHDYLYKNCDIYKEIVSSQIERSEDLIYDNEETASFTIDSSSIKKAAGGK</sequence>
<dbReference type="InterPro" id="IPR036640">
    <property type="entry name" value="ABC1_TM_sf"/>
</dbReference>
<dbReference type="Proteomes" id="UP000008680">
    <property type="component" value="Chromosome"/>
</dbReference>
<dbReference type="PANTHER" id="PTHR43394:SF1">
    <property type="entry name" value="ATP-BINDING CASSETTE SUB-FAMILY B MEMBER 10, MITOCHONDRIAL"/>
    <property type="match status" value="1"/>
</dbReference>
<feature type="domain" description="ABC transporter" evidence="10">
    <location>
        <begin position="340"/>
        <end position="570"/>
    </location>
</feature>
<name>D3E4T3_METRM</name>
<evidence type="ECO:0000256" key="5">
    <source>
        <dbReference type="ARBA" id="ARBA00022741"/>
    </source>
</evidence>
<dbReference type="KEGG" id="mru:mru_1627"/>
<keyword evidence="7 9" id="KW-1133">Transmembrane helix</keyword>
<dbReference type="InterPro" id="IPR003439">
    <property type="entry name" value="ABC_transporter-like_ATP-bd"/>
</dbReference>
<dbReference type="PROSITE" id="PS50893">
    <property type="entry name" value="ABC_TRANSPORTER_2"/>
    <property type="match status" value="1"/>
</dbReference>
<keyword evidence="13" id="KW-1185">Reference proteome</keyword>
<feature type="transmembrane region" description="Helical" evidence="9">
    <location>
        <begin position="246"/>
        <end position="270"/>
    </location>
</feature>
<feature type="transmembrane region" description="Helical" evidence="9">
    <location>
        <begin position="62"/>
        <end position="86"/>
    </location>
</feature>
<proteinExistence type="predicted"/>
<protein>
    <submittedName>
        <fullName evidence="12">ABC transporter ATP-binding/permease protein</fullName>
    </submittedName>
</protein>
<accession>D3E4T3</accession>
<dbReference type="CDD" id="cd18548">
    <property type="entry name" value="ABC_6TM_Tm287_like"/>
    <property type="match status" value="1"/>
</dbReference>
<keyword evidence="2" id="KW-0813">Transport</keyword>
<reference evidence="12 13" key="1">
    <citation type="journal article" date="2010" name="PLoS ONE">
        <title>The genome sequence of the rumen methanogen Methanobrevibacter ruminantium reveals new possibilities for controlling ruminant methane emissions.</title>
        <authorList>
            <person name="Leahy S.C."/>
            <person name="Kelly W.J."/>
            <person name="Altermann E."/>
            <person name="Ronimus R.S."/>
            <person name="Yeoman C.J."/>
            <person name="Pacheco D.M."/>
            <person name="Li D."/>
            <person name="Kong Z."/>
            <person name="McTavish S."/>
            <person name="Sang C."/>
            <person name="Lambie S.C."/>
            <person name="Janssen P.H."/>
            <person name="Dey D."/>
            <person name="Attwood G.T."/>
        </authorList>
    </citation>
    <scope>NUCLEOTIDE SEQUENCE [LARGE SCALE GENOMIC DNA]</scope>
    <source>
        <strain evidence="13">ATCC 35063 / DSM 1093 / JCM 13430 / OCM 146 / M1</strain>
    </source>
</reference>
<dbReference type="SUPFAM" id="SSF52540">
    <property type="entry name" value="P-loop containing nucleoside triphosphate hydrolases"/>
    <property type="match status" value="1"/>
</dbReference>
<dbReference type="SUPFAM" id="SSF90123">
    <property type="entry name" value="ABC transporter transmembrane region"/>
    <property type="match status" value="1"/>
</dbReference>
<evidence type="ECO:0000259" key="10">
    <source>
        <dbReference type="PROSITE" id="PS50893"/>
    </source>
</evidence>
<dbReference type="InterPro" id="IPR017871">
    <property type="entry name" value="ABC_transporter-like_CS"/>
</dbReference>
<dbReference type="SMART" id="SM00382">
    <property type="entry name" value="AAA"/>
    <property type="match status" value="1"/>
</dbReference>
<evidence type="ECO:0000259" key="11">
    <source>
        <dbReference type="PROSITE" id="PS50929"/>
    </source>
</evidence>
<evidence type="ECO:0000256" key="1">
    <source>
        <dbReference type="ARBA" id="ARBA00004651"/>
    </source>
</evidence>
<evidence type="ECO:0000256" key="6">
    <source>
        <dbReference type="ARBA" id="ARBA00022840"/>
    </source>
</evidence>
<dbReference type="FunFam" id="3.40.50.300:FF:000854">
    <property type="entry name" value="Multidrug ABC transporter ATP-binding protein"/>
    <property type="match status" value="1"/>
</dbReference>
<dbReference type="AlphaFoldDB" id="D3E4T3"/>
<dbReference type="EMBL" id="CP001719">
    <property type="protein sequence ID" value="ADC47477.1"/>
    <property type="molecule type" value="Genomic_DNA"/>
</dbReference>
<evidence type="ECO:0000313" key="12">
    <source>
        <dbReference type="EMBL" id="ADC47477.1"/>
    </source>
</evidence>
<dbReference type="InterPro" id="IPR003593">
    <property type="entry name" value="AAA+_ATPase"/>
</dbReference>
<dbReference type="Gene3D" id="1.20.1560.10">
    <property type="entry name" value="ABC transporter type 1, transmembrane domain"/>
    <property type="match status" value="1"/>
</dbReference>
<keyword evidence="3" id="KW-1003">Cell membrane</keyword>
<dbReference type="GO" id="GO:0016887">
    <property type="term" value="F:ATP hydrolysis activity"/>
    <property type="evidence" value="ECO:0007669"/>
    <property type="project" value="InterPro"/>
</dbReference>
<dbReference type="GO" id="GO:0005886">
    <property type="term" value="C:plasma membrane"/>
    <property type="evidence" value="ECO:0007669"/>
    <property type="project" value="UniProtKB-SubCell"/>
</dbReference>
<dbReference type="STRING" id="634498.mru_1627"/>